<evidence type="ECO:0000313" key="2">
    <source>
        <dbReference type="Proteomes" id="UP001346869"/>
    </source>
</evidence>
<dbReference type="AlphaFoldDB" id="A0AAN7XAE1"/>
<organism evidence="1 2">
    <name type="scientific">Eleginops maclovinus</name>
    <name type="common">Patagonian blennie</name>
    <name type="synonym">Eleginus maclovinus</name>
    <dbReference type="NCBI Taxonomy" id="56733"/>
    <lineage>
        <taxon>Eukaryota</taxon>
        <taxon>Metazoa</taxon>
        <taxon>Chordata</taxon>
        <taxon>Craniata</taxon>
        <taxon>Vertebrata</taxon>
        <taxon>Euteleostomi</taxon>
        <taxon>Actinopterygii</taxon>
        <taxon>Neopterygii</taxon>
        <taxon>Teleostei</taxon>
        <taxon>Neoteleostei</taxon>
        <taxon>Acanthomorphata</taxon>
        <taxon>Eupercaria</taxon>
        <taxon>Perciformes</taxon>
        <taxon>Notothenioidei</taxon>
        <taxon>Eleginopidae</taxon>
        <taxon>Eleginops</taxon>
    </lineage>
</organism>
<evidence type="ECO:0000313" key="1">
    <source>
        <dbReference type="EMBL" id="KAK5856989.1"/>
    </source>
</evidence>
<proteinExistence type="predicted"/>
<reference evidence="1 2" key="2">
    <citation type="journal article" date="2023" name="Mol. Biol. Evol.">
        <title>Genomics of Secondarily Temperate Adaptation in the Only Non-Antarctic Icefish.</title>
        <authorList>
            <person name="Rivera-Colon A.G."/>
            <person name="Rayamajhi N."/>
            <person name="Minhas B.F."/>
            <person name="Madrigal G."/>
            <person name="Bilyk K.T."/>
            <person name="Yoon V."/>
            <person name="Hune M."/>
            <person name="Gregory S."/>
            <person name="Cheng C.H.C."/>
            <person name="Catchen J.M."/>
        </authorList>
    </citation>
    <scope>NUCLEOTIDE SEQUENCE [LARGE SCALE GENOMIC DNA]</scope>
    <source>
        <strain evidence="1">JMC-PN-2008</strain>
    </source>
</reference>
<keyword evidence="2" id="KW-1185">Reference proteome</keyword>
<reference evidence="1 2" key="1">
    <citation type="journal article" date="2023" name="Genes (Basel)">
        <title>Chromosome-Level Genome Assembly and Circadian Gene Repertoire of the Patagonia Blennie Eleginops maclovinus-The Closest Ancestral Proxy of Antarctic Cryonotothenioids.</title>
        <authorList>
            <person name="Cheng C.C."/>
            <person name="Rivera-Colon A.G."/>
            <person name="Minhas B.F."/>
            <person name="Wilson L."/>
            <person name="Rayamajhi N."/>
            <person name="Vargas-Chacoff L."/>
            <person name="Catchen J.M."/>
        </authorList>
    </citation>
    <scope>NUCLEOTIDE SEQUENCE [LARGE SCALE GENOMIC DNA]</scope>
    <source>
        <strain evidence="1">JMC-PN-2008</strain>
    </source>
</reference>
<dbReference type="Proteomes" id="UP001346869">
    <property type="component" value="Unassembled WGS sequence"/>
</dbReference>
<accession>A0AAN7XAE1</accession>
<comment type="caution">
    <text evidence="1">The sequence shown here is derived from an EMBL/GenBank/DDBJ whole genome shotgun (WGS) entry which is preliminary data.</text>
</comment>
<gene>
    <name evidence="1" type="ORF">PBY51_010262</name>
</gene>
<dbReference type="EMBL" id="JAUZQC010000016">
    <property type="protein sequence ID" value="KAK5856989.1"/>
    <property type="molecule type" value="Genomic_DNA"/>
</dbReference>
<protein>
    <submittedName>
        <fullName evidence="1">Uncharacterized protein</fullName>
    </submittedName>
</protein>
<sequence length="98" mass="10926">MGEAEMVSPRFGLSSWVVGDDICSWGPVEEGAEEALRRKGGDREGRPLVPETAGFAFCMKGRNQQRIESLSFSVIKRTIKFLSTDSRNTRDWLSVSSQ</sequence>
<name>A0AAN7XAE1_ELEMC</name>